<dbReference type="GO" id="GO:0016020">
    <property type="term" value="C:membrane"/>
    <property type="evidence" value="ECO:0007669"/>
    <property type="project" value="GOC"/>
</dbReference>
<dbReference type="NCBIfam" id="NF000582">
    <property type="entry name" value="PRK00006.1"/>
    <property type="match status" value="1"/>
</dbReference>
<keyword evidence="4 8" id="KW-0441">Lipid A biosynthesis</keyword>
<dbReference type="PANTHER" id="PTHR30272:SF1">
    <property type="entry name" value="3-HYDROXYACYL-[ACYL-CARRIER-PROTEIN] DEHYDRATASE"/>
    <property type="match status" value="1"/>
</dbReference>
<evidence type="ECO:0000256" key="2">
    <source>
        <dbReference type="ARBA" id="ARBA00022490"/>
    </source>
</evidence>
<dbReference type="InParanoid" id="M1YGG5"/>
<dbReference type="AlphaFoldDB" id="M1YGG5"/>
<sequence>MLDINDIKKIIPHRYPFLLVDKVIECDDDSHIVGIKNVTHNEPFFPGHFPEFPVMPGVLIVEAMAQVACILALRVLNKEGHASVLFTGIDGVKFRKPVVPGDTLRMELTKIKQRGELFRFQGRATVGDALACEGQLQAVLGKD</sequence>
<dbReference type="EC" id="4.2.1.59" evidence="8"/>
<evidence type="ECO:0000256" key="7">
    <source>
        <dbReference type="ARBA" id="ARBA00025049"/>
    </source>
</evidence>
<organism evidence="9 10">
    <name type="scientific">Nitrospina gracilis (strain 3/211)</name>
    <dbReference type="NCBI Taxonomy" id="1266370"/>
    <lineage>
        <taxon>Bacteria</taxon>
        <taxon>Pseudomonadati</taxon>
        <taxon>Nitrospinota/Tectimicrobiota group</taxon>
        <taxon>Nitrospinota</taxon>
        <taxon>Nitrospinia</taxon>
        <taxon>Nitrospinales</taxon>
        <taxon>Nitrospinaceae</taxon>
        <taxon>Nitrospina</taxon>
    </lineage>
</organism>
<keyword evidence="10" id="KW-1185">Reference proteome</keyword>
<dbReference type="HAMAP" id="MF_00406">
    <property type="entry name" value="FabZ"/>
    <property type="match status" value="1"/>
</dbReference>
<dbReference type="InterPro" id="IPR029069">
    <property type="entry name" value="HotDog_dom_sf"/>
</dbReference>
<dbReference type="GO" id="GO:0006633">
    <property type="term" value="P:fatty acid biosynthetic process"/>
    <property type="evidence" value="ECO:0007669"/>
    <property type="project" value="UniProtKB-UniRule"/>
</dbReference>
<accession>M1YGG5</accession>
<dbReference type="GO" id="GO:0019171">
    <property type="term" value="F:(3R)-hydroxyacyl-[acyl-carrier-protein] dehydratase activity"/>
    <property type="evidence" value="ECO:0007669"/>
    <property type="project" value="UniProtKB-EC"/>
</dbReference>
<dbReference type="InterPro" id="IPR010084">
    <property type="entry name" value="FabZ"/>
</dbReference>
<dbReference type="HOGENOM" id="CLU_078912_3_0_0"/>
<evidence type="ECO:0000256" key="1">
    <source>
        <dbReference type="ARBA" id="ARBA00004496"/>
    </source>
</evidence>
<dbReference type="Proteomes" id="UP000011704">
    <property type="component" value="Unassembled WGS sequence"/>
</dbReference>
<comment type="function">
    <text evidence="7 8">Involved in unsaturated fatty acids biosynthesis. Catalyzes the dehydration of short chain beta-hydroxyacyl-ACPs and long chain saturated and unsaturated beta-hydroxyacyl-ACPs.</text>
</comment>
<evidence type="ECO:0000256" key="4">
    <source>
        <dbReference type="ARBA" id="ARBA00022556"/>
    </source>
</evidence>
<evidence type="ECO:0000256" key="3">
    <source>
        <dbReference type="ARBA" id="ARBA00022516"/>
    </source>
</evidence>
<comment type="caution">
    <text evidence="9">The sequence shown here is derived from an EMBL/GenBank/DDBJ whole genome shotgun (WGS) entry which is preliminary data.</text>
</comment>
<evidence type="ECO:0000256" key="6">
    <source>
        <dbReference type="ARBA" id="ARBA00023239"/>
    </source>
</evidence>
<dbReference type="InterPro" id="IPR013114">
    <property type="entry name" value="FabA_FabZ"/>
</dbReference>
<dbReference type="CDD" id="cd01288">
    <property type="entry name" value="FabZ"/>
    <property type="match status" value="1"/>
</dbReference>
<keyword evidence="6 8" id="KW-0456">Lyase</keyword>
<reference evidence="9 10" key="1">
    <citation type="journal article" date="2013" name="Front. Microbiol.">
        <title>The genome of Nitrospina gracilis illuminates the metabolism and evolution of the major marine nitrite oxidizer.</title>
        <authorList>
            <person name="Luecker S."/>
            <person name="Nowka B."/>
            <person name="Rattei T."/>
            <person name="Spieck E."/>
            <person name="and Daims H."/>
        </authorList>
    </citation>
    <scope>NUCLEOTIDE SEQUENCE [LARGE SCALE GENOMIC DNA]</scope>
    <source>
        <strain evidence="9 10">3/211</strain>
    </source>
</reference>
<dbReference type="RefSeq" id="WP_005006109.1">
    <property type="nucleotide sequence ID" value="NZ_HG422173.1"/>
</dbReference>
<keyword evidence="5 8" id="KW-0443">Lipid metabolism</keyword>
<dbReference type="OrthoDB" id="9772788at2"/>
<name>M1YGG5_NITG3</name>
<dbReference type="PANTHER" id="PTHR30272">
    <property type="entry name" value="3-HYDROXYACYL-[ACYL-CARRIER-PROTEIN] DEHYDRATASE"/>
    <property type="match status" value="1"/>
</dbReference>
<gene>
    <name evidence="8 9" type="primary">fabZ</name>
    <name evidence="9" type="ORF">NITGR_130017</name>
</gene>
<proteinExistence type="inferred from homology"/>
<evidence type="ECO:0000313" key="10">
    <source>
        <dbReference type="Proteomes" id="UP000011704"/>
    </source>
</evidence>
<dbReference type="GO" id="GO:0005737">
    <property type="term" value="C:cytoplasm"/>
    <property type="evidence" value="ECO:0007669"/>
    <property type="project" value="UniProtKB-SubCell"/>
</dbReference>
<dbReference type="STRING" id="1266370.NITGR_130017"/>
<dbReference type="Pfam" id="PF07977">
    <property type="entry name" value="FabA"/>
    <property type="match status" value="1"/>
</dbReference>
<keyword evidence="3 8" id="KW-0444">Lipid biosynthesis</keyword>
<evidence type="ECO:0000256" key="8">
    <source>
        <dbReference type="HAMAP-Rule" id="MF_00406"/>
    </source>
</evidence>
<dbReference type="NCBIfam" id="TIGR01750">
    <property type="entry name" value="fabZ"/>
    <property type="match status" value="1"/>
</dbReference>
<protein>
    <recommendedName>
        <fullName evidence="8">3-hydroxyacyl-[acyl-carrier-protein] dehydratase FabZ</fullName>
        <ecNumber evidence="8">4.2.1.59</ecNumber>
    </recommendedName>
    <alternativeName>
        <fullName evidence="8">(3R)-hydroxymyristoyl-[acyl-carrier-protein] dehydratase</fullName>
        <shortName evidence="8">(3R)-hydroxymyristoyl-ACP dehydrase</shortName>
    </alternativeName>
    <alternativeName>
        <fullName evidence="8">Beta-hydroxyacyl-ACP dehydratase</fullName>
    </alternativeName>
</protein>
<evidence type="ECO:0000313" key="9">
    <source>
        <dbReference type="EMBL" id="CCQ89551.1"/>
    </source>
</evidence>
<comment type="subcellular location">
    <subcellularLocation>
        <location evidence="1 8">Cytoplasm</location>
    </subcellularLocation>
</comment>
<dbReference type="FunFam" id="3.10.129.10:FF:000001">
    <property type="entry name" value="3-hydroxyacyl-[acyl-carrier-protein] dehydratase FabZ"/>
    <property type="match status" value="1"/>
</dbReference>
<dbReference type="SUPFAM" id="SSF54637">
    <property type="entry name" value="Thioesterase/thiol ester dehydrase-isomerase"/>
    <property type="match status" value="1"/>
</dbReference>
<dbReference type="GO" id="GO:0009245">
    <property type="term" value="P:lipid A biosynthetic process"/>
    <property type="evidence" value="ECO:0007669"/>
    <property type="project" value="UniProtKB-UniRule"/>
</dbReference>
<evidence type="ECO:0000256" key="5">
    <source>
        <dbReference type="ARBA" id="ARBA00023098"/>
    </source>
</evidence>
<comment type="similarity">
    <text evidence="8">Belongs to the thioester dehydratase family. FabZ subfamily.</text>
</comment>
<dbReference type="Gene3D" id="3.10.129.10">
    <property type="entry name" value="Hotdog Thioesterase"/>
    <property type="match status" value="1"/>
</dbReference>
<feature type="active site" evidence="8">
    <location>
        <position position="48"/>
    </location>
</feature>
<keyword evidence="2 8" id="KW-0963">Cytoplasm</keyword>
<dbReference type="FunCoup" id="M1YGG5">
    <property type="interactions" value="399"/>
</dbReference>
<comment type="catalytic activity">
    <reaction evidence="8">
        <text>a (3R)-hydroxyacyl-[ACP] = a (2E)-enoyl-[ACP] + H2O</text>
        <dbReference type="Rhea" id="RHEA:13097"/>
        <dbReference type="Rhea" id="RHEA-COMP:9925"/>
        <dbReference type="Rhea" id="RHEA-COMP:9945"/>
        <dbReference type="ChEBI" id="CHEBI:15377"/>
        <dbReference type="ChEBI" id="CHEBI:78784"/>
        <dbReference type="ChEBI" id="CHEBI:78827"/>
        <dbReference type="EC" id="4.2.1.59"/>
    </reaction>
</comment>
<dbReference type="EMBL" id="CAQJ01000015">
    <property type="protein sequence ID" value="CCQ89551.1"/>
    <property type="molecule type" value="Genomic_DNA"/>
</dbReference>